<dbReference type="RefSeq" id="WP_162663145.1">
    <property type="nucleotide sequence ID" value="NZ_CP048020.1"/>
</dbReference>
<reference evidence="1 2" key="1">
    <citation type="submission" date="2020-01" db="EMBL/GenBank/DDBJ databases">
        <title>Complete genome sequence of a human oral phylogroup 1 Treponema sp. strain ATCC 700766, originally isolated from periodontitis dental plaque.</title>
        <authorList>
            <person name="Chan Y."/>
            <person name="Huo Y.-B."/>
            <person name="Yu X.-L."/>
            <person name="Zeng H."/>
            <person name="Leung W.-K."/>
            <person name="Watt R.M."/>
        </authorList>
    </citation>
    <scope>NUCLEOTIDE SEQUENCE [LARGE SCALE GENOMIC DNA]</scope>
    <source>
        <strain evidence="1 2">OMZ 804</strain>
    </source>
</reference>
<dbReference type="EMBL" id="CP048020">
    <property type="protein sequence ID" value="QHX42891.1"/>
    <property type="molecule type" value="Genomic_DNA"/>
</dbReference>
<proteinExistence type="predicted"/>
<sequence length="116" mass="12283">MTGEHRLLSVNKTVAIADVTIPAGGAQTLDNHGIVFVGDRAGVVLQKETGNQVTVSFDTQREWTTESYDSANLPKIGEKVYLGASDGKLTKTASGNKLVGYYWGTIGGAVLFSLHA</sequence>
<name>A0A6P1XZM9_9SPIR</name>
<dbReference type="InterPro" id="IPR011231">
    <property type="entry name" value="Phage_VT1-Sakai_H0018"/>
</dbReference>
<evidence type="ECO:0000313" key="1">
    <source>
        <dbReference type="EMBL" id="QHX42891.1"/>
    </source>
</evidence>
<dbReference type="Pfam" id="PF09956">
    <property type="entry name" value="Phage_cement_2"/>
    <property type="match status" value="1"/>
</dbReference>
<evidence type="ECO:0000313" key="2">
    <source>
        <dbReference type="Proteomes" id="UP000464374"/>
    </source>
</evidence>
<accession>A0A6P1XZM9</accession>
<protein>
    <submittedName>
        <fullName evidence="1">DUF2190 family protein</fullName>
    </submittedName>
</protein>
<dbReference type="AlphaFoldDB" id="A0A6P1XZM9"/>
<dbReference type="KEGG" id="trz:GWP43_04850"/>
<organism evidence="1 2">
    <name type="scientific">Treponema vincentii</name>
    <dbReference type="NCBI Taxonomy" id="69710"/>
    <lineage>
        <taxon>Bacteria</taxon>
        <taxon>Pseudomonadati</taxon>
        <taxon>Spirochaetota</taxon>
        <taxon>Spirochaetia</taxon>
        <taxon>Spirochaetales</taxon>
        <taxon>Treponemataceae</taxon>
        <taxon>Treponema</taxon>
    </lineage>
</organism>
<dbReference type="Proteomes" id="UP000464374">
    <property type="component" value="Chromosome"/>
</dbReference>
<gene>
    <name evidence="1" type="ORF">GWP43_04850</name>
</gene>